<dbReference type="SMART" id="SM00184">
    <property type="entry name" value="RING"/>
    <property type="match status" value="1"/>
</dbReference>
<evidence type="ECO:0000256" key="10">
    <source>
        <dbReference type="ARBA" id="ARBA00022786"/>
    </source>
</evidence>
<evidence type="ECO:0000256" key="16">
    <source>
        <dbReference type="SAM" id="Phobius"/>
    </source>
</evidence>
<comment type="pathway">
    <text evidence="3">Protein modification; protein ubiquitination.</text>
</comment>
<evidence type="ECO:0000256" key="5">
    <source>
        <dbReference type="ARBA" id="ARBA00022679"/>
    </source>
</evidence>
<evidence type="ECO:0000256" key="7">
    <source>
        <dbReference type="ARBA" id="ARBA00022723"/>
    </source>
</evidence>
<keyword evidence="18" id="KW-0012">Acyltransferase</keyword>
<evidence type="ECO:0000256" key="15">
    <source>
        <dbReference type="PROSITE-ProRule" id="PRU00175"/>
    </source>
</evidence>
<feature type="transmembrane region" description="Helical" evidence="16">
    <location>
        <begin position="47"/>
        <end position="70"/>
    </location>
</feature>
<keyword evidence="6 16" id="KW-0812">Transmembrane</keyword>
<dbReference type="GO" id="GO:0061630">
    <property type="term" value="F:ubiquitin protein ligase activity"/>
    <property type="evidence" value="ECO:0007669"/>
    <property type="project" value="UniProtKB-EC"/>
</dbReference>
<evidence type="ECO:0000256" key="8">
    <source>
        <dbReference type="ARBA" id="ARBA00022729"/>
    </source>
</evidence>
<dbReference type="SUPFAM" id="SSF57850">
    <property type="entry name" value="RING/U-box"/>
    <property type="match status" value="1"/>
</dbReference>
<keyword evidence="9 15" id="KW-0863">Zinc-finger</keyword>
<dbReference type="PANTHER" id="PTHR46913:SF22">
    <property type="entry name" value="RING-TYPE E3 UBIQUITIN TRANSFERASE"/>
    <property type="match status" value="1"/>
</dbReference>
<feature type="domain" description="RING-type" evidence="17">
    <location>
        <begin position="121"/>
        <end position="163"/>
    </location>
</feature>
<evidence type="ECO:0000256" key="1">
    <source>
        <dbReference type="ARBA" id="ARBA00000900"/>
    </source>
</evidence>
<organism evidence="18 19">
    <name type="scientific">Salvia divinorum</name>
    <name type="common">Maria pastora</name>
    <name type="synonym">Diviner's sage</name>
    <dbReference type="NCBI Taxonomy" id="28513"/>
    <lineage>
        <taxon>Eukaryota</taxon>
        <taxon>Viridiplantae</taxon>
        <taxon>Streptophyta</taxon>
        <taxon>Embryophyta</taxon>
        <taxon>Tracheophyta</taxon>
        <taxon>Spermatophyta</taxon>
        <taxon>Magnoliopsida</taxon>
        <taxon>eudicotyledons</taxon>
        <taxon>Gunneridae</taxon>
        <taxon>Pentapetalae</taxon>
        <taxon>asterids</taxon>
        <taxon>lamiids</taxon>
        <taxon>Lamiales</taxon>
        <taxon>Lamiaceae</taxon>
        <taxon>Nepetoideae</taxon>
        <taxon>Mentheae</taxon>
        <taxon>Salviinae</taxon>
        <taxon>Salvia</taxon>
        <taxon>Salvia subgen. Calosphace</taxon>
    </lineage>
</organism>
<keyword evidence="10" id="KW-0833">Ubl conjugation pathway</keyword>
<keyword evidence="13 16" id="KW-0472">Membrane</keyword>
<dbReference type="AlphaFoldDB" id="A0ABD1GAJ2"/>
<gene>
    <name evidence="18" type="ORF">AAHA92_24447</name>
</gene>
<dbReference type="InterPro" id="IPR001841">
    <property type="entry name" value="Znf_RING"/>
</dbReference>
<evidence type="ECO:0000256" key="12">
    <source>
        <dbReference type="ARBA" id="ARBA00022989"/>
    </source>
</evidence>
<name>A0ABD1GAJ2_SALDI</name>
<dbReference type="Gene3D" id="3.30.40.10">
    <property type="entry name" value="Zinc/RING finger domain, C3HC4 (zinc finger)"/>
    <property type="match status" value="1"/>
</dbReference>
<evidence type="ECO:0000259" key="17">
    <source>
        <dbReference type="PROSITE" id="PS50089"/>
    </source>
</evidence>
<evidence type="ECO:0000256" key="6">
    <source>
        <dbReference type="ARBA" id="ARBA00022692"/>
    </source>
</evidence>
<dbReference type="Pfam" id="PF13639">
    <property type="entry name" value="zf-RING_2"/>
    <property type="match status" value="1"/>
</dbReference>
<evidence type="ECO:0000256" key="9">
    <source>
        <dbReference type="ARBA" id="ARBA00022771"/>
    </source>
</evidence>
<dbReference type="EMBL" id="JBEAFC010000009">
    <property type="protein sequence ID" value="KAL1540033.1"/>
    <property type="molecule type" value="Genomic_DNA"/>
</dbReference>
<dbReference type="PROSITE" id="PS50089">
    <property type="entry name" value="ZF_RING_2"/>
    <property type="match status" value="1"/>
</dbReference>
<dbReference type="PANTHER" id="PTHR46913">
    <property type="entry name" value="RING-H2 FINGER PROTEIN ATL16"/>
    <property type="match status" value="1"/>
</dbReference>
<dbReference type="EC" id="2.3.2.27" evidence="4"/>
<evidence type="ECO:0000256" key="14">
    <source>
        <dbReference type="ARBA" id="ARBA00024209"/>
    </source>
</evidence>
<comment type="caution">
    <text evidence="18">The sequence shown here is derived from an EMBL/GenBank/DDBJ whole genome shotgun (WGS) entry which is preliminary data.</text>
</comment>
<dbReference type="InterPro" id="IPR044600">
    <property type="entry name" value="ATL1/ATL16-like"/>
</dbReference>
<evidence type="ECO:0000313" key="19">
    <source>
        <dbReference type="Proteomes" id="UP001567538"/>
    </source>
</evidence>
<dbReference type="GO" id="GO:0008270">
    <property type="term" value="F:zinc ion binding"/>
    <property type="evidence" value="ECO:0007669"/>
    <property type="project" value="UniProtKB-KW"/>
</dbReference>
<comment type="subcellular location">
    <subcellularLocation>
        <location evidence="2">Membrane</location>
        <topology evidence="2">Single-pass membrane protein</topology>
    </subcellularLocation>
</comment>
<keyword evidence="8" id="KW-0732">Signal</keyword>
<comment type="similarity">
    <text evidence="14">Belongs to the RING-type zinc finger family. ATL subfamily.</text>
</comment>
<dbReference type="GO" id="GO:0016020">
    <property type="term" value="C:membrane"/>
    <property type="evidence" value="ECO:0007669"/>
    <property type="project" value="UniProtKB-SubCell"/>
</dbReference>
<keyword evidence="19" id="KW-1185">Reference proteome</keyword>
<accession>A0ABD1GAJ2</accession>
<comment type="catalytic activity">
    <reaction evidence="1">
        <text>S-ubiquitinyl-[E2 ubiquitin-conjugating enzyme]-L-cysteine + [acceptor protein]-L-lysine = [E2 ubiquitin-conjugating enzyme]-L-cysteine + N(6)-ubiquitinyl-[acceptor protein]-L-lysine.</text>
        <dbReference type="EC" id="2.3.2.27"/>
    </reaction>
</comment>
<protein>
    <recommendedName>
        <fullName evidence="4">RING-type E3 ubiquitin transferase</fullName>
        <ecNumber evidence="4">2.3.2.27</ecNumber>
    </recommendedName>
</protein>
<dbReference type="Proteomes" id="UP001567538">
    <property type="component" value="Unassembled WGS sequence"/>
</dbReference>
<evidence type="ECO:0000256" key="3">
    <source>
        <dbReference type="ARBA" id="ARBA00004906"/>
    </source>
</evidence>
<keyword evidence="12 16" id="KW-1133">Transmembrane helix</keyword>
<evidence type="ECO:0000256" key="11">
    <source>
        <dbReference type="ARBA" id="ARBA00022833"/>
    </source>
</evidence>
<proteinExistence type="inferred from homology"/>
<dbReference type="FunFam" id="3.30.40.10:FF:000285">
    <property type="entry name" value="RING-H2 finger protein ATL43"/>
    <property type="match status" value="1"/>
</dbReference>
<keyword evidence="11" id="KW-0862">Zinc</keyword>
<evidence type="ECO:0000256" key="13">
    <source>
        <dbReference type="ARBA" id="ARBA00023136"/>
    </source>
</evidence>
<keyword evidence="5 18" id="KW-0808">Transferase</keyword>
<evidence type="ECO:0000313" key="18">
    <source>
        <dbReference type="EMBL" id="KAL1540033.1"/>
    </source>
</evidence>
<evidence type="ECO:0000256" key="2">
    <source>
        <dbReference type="ARBA" id="ARBA00004167"/>
    </source>
</evidence>
<dbReference type="InterPro" id="IPR013083">
    <property type="entry name" value="Znf_RING/FYVE/PHD"/>
</dbReference>
<evidence type="ECO:0000256" key="4">
    <source>
        <dbReference type="ARBA" id="ARBA00012483"/>
    </source>
</evidence>
<reference evidence="18 19" key="1">
    <citation type="submission" date="2024-06" db="EMBL/GenBank/DDBJ databases">
        <title>A chromosome level genome sequence of Diviner's sage (Salvia divinorum).</title>
        <authorList>
            <person name="Ford S.A."/>
            <person name="Ro D.-K."/>
            <person name="Ness R.W."/>
            <person name="Phillips M.A."/>
        </authorList>
    </citation>
    <scope>NUCLEOTIDE SEQUENCE [LARGE SCALE GENOMIC DNA]</scope>
    <source>
        <strain evidence="18">SAF-2024a</strain>
        <tissue evidence="18">Leaf</tissue>
    </source>
</reference>
<sequence>MGSDQSSWTPYNYKDCSLGMCSIYCPQSCYFIFPPPPPPESVSGSPFTPLIIAVIGVLASAFVLVSYYTVVTRYCTRARSASPPAAGQWQAEASGLEEAAIRSIAVFRYRRAEGLVEAAECAVCLSEFEEEERLRLLPKCSHAFHLPCIDAWLKSHSNCPLCRAAVVAASPPVDVDSYELREVIVVVEEEQEVVGVGAVKSPNQNRHLRRSVSLGDVRVSMGEFGEDLGRKRCRSSRGFNFT</sequence>
<keyword evidence="7" id="KW-0479">Metal-binding</keyword>